<comment type="caution">
    <text evidence="1">The sequence shown here is derived from an EMBL/GenBank/DDBJ whole genome shotgun (WGS) entry which is preliminary data.</text>
</comment>
<accession>A0AAD8IRM9</accession>
<reference evidence="1" key="1">
    <citation type="submission" date="2023-02" db="EMBL/GenBank/DDBJ databases">
        <title>Genome of toxic invasive species Heracleum sosnowskyi carries increased number of genes despite the absence of recent whole-genome duplications.</title>
        <authorList>
            <person name="Schelkunov M."/>
            <person name="Shtratnikova V."/>
            <person name="Makarenko M."/>
            <person name="Klepikova A."/>
            <person name="Omelchenko D."/>
            <person name="Novikova G."/>
            <person name="Obukhova E."/>
            <person name="Bogdanov V."/>
            <person name="Penin A."/>
            <person name="Logacheva M."/>
        </authorList>
    </citation>
    <scope>NUCLEOTIDE SEQUENCE</scope>
    <source>
        <strain evidence="1">Hsosn_3</strain>
        <tissue evidence="1">Leaf</tissue>
    </source>
</reference>
<gene>
    <name evidence="1" type="ORF">POM88_019057</name>
</gene>
<protein>
    <recommendedName>
        <fullName evidence="3">Endonuclease/exonuclease/phosphatase domain-containing protein</fullName>
    </recommendedName>
</protein>
<keyword evidence="2" id="KW-1185">Reference proteome</keyword>
<evidence type="ECO:0000313" key="1">
    <source>
        <dbReference type="EMBL" id="KAK1390879.1"/>
    </source>
</evidence>
<dbReference type="Proteomes" id="UP001237642">
    <property type="component" value="Unassembled WGS sequence"/>
</dbReference>
<sequence length="179" mass="21677">MRKEEVDSERPLYQIQNFRNVVDECGIKELKTEAVEKHLSFWGSDHSPLLIEFSGCVEGRTCGHVRRSRFCFDEAWAEDQECEAIIKENWSFDFGWNLLSNVKEKLRKGGKSLHKWGLRKRRKDTFAEIKKLEENLAVFSRYYQWRDWQARREEEKKLNKLLLMEEIYWKQRSRVLWLA</sequence>
<evidence type="ECO:0008006" key="3">
    <source>
        <dbReference type="Google" id="ProtNLM"/>
    </source>
</evidence>
<organism evidence="1 2">
    <name type="scientific">Heracleum sosnowskyi</name>
    <dbReference type="NCBI Taxonomy" id="360622"/>
    <lineage>
        <taxon>Eukaryota</taxon>
        <taxon>Viridiplantae</taxon>
        <taxon>Streptophyta</taxon>
        <taxon>Embryophyta</taxon>
        <taxon>Tracheophyta</taxon>
        <taxon>Spermatophyta</taxon>
        <taxon>Magnoliopsida</taxon>
        <taxon>eudicotyledons</taxon>
        <taxon>Gunneridae</taxon>
        <taxon>Pentapetalae</taxon>
        <taxon>asterids</taxon>
        <taxon>campanulids</taxon>
        <taxon>Apiales</taxon>
        <taxon>Apiaceae</taxon>
        <taxon>Apioideae</taxon>
        <taxon>apioid superclade</taxon>
        <taxon>Tordylieae</taxon>
        <taxon>Tordyliinae</taxon>
        <taxon>Heracleum</taxon>
    </lineage>
</organism>
<evidence type="ECO:0000313" key="2">
    <source>
        <dbReference type="Proteomes" id="UP001237642"/>
    </source>
</evidence>
<dbReference type="EMBL" id="JAUIZM010000004">
    <property type="protein sequence ID" value="KAK1390879.1"/>
    <property type="molecule type" value="Genomic_DNA"/>
</dbReference>
<proteinExistence type="predicted"/>
<dbReference type="AlphaFoldDB" id="A0AAD8IRM9"/>
<reference evidence="1" key="2">
    <citation type="submission" date="2023-05" db="EMBL/GenBank/DDBJ databases">
        <authorList>
            <person name="Schelkunov M.I."/>
        </authorList>
    </citation>
    <scope>NUCLEOTIDE SEQUENCE</scope>
    <source>
        <strain evidence="1">Hsosn_3</strain>
        <tissue evidence="1">Leaf</tissue>
    </source>
</reference>
<name>A0AAD8IRM9_9APIA</name>